<sequence>MLESIVWQIGHWVMVFAKWLIGYSSLLKLAINAISIGKADAAS</sequence>
<proteinExistence type="predicted"/>
<name>A0A7Z7NCR4_9MYCO</name>
<organism evidence="2 3">
    <name type="scientific">Mycobacterium simulans</name>
    <dbReference type="NCBI Taxonomy" id="627089"/>
    <lineage>
        <taxon>Bacteria</taxon>
        <taxon>Bacillati</taxon>
        <taxon>Actinomycetota</taxon>
        <taxon>Actinomycetes</taxon>
        <taxon>Mycobacteriales</taxon>
        <taxon>Mycobacteriaceae</taxon>
        <taxon>Mycobacterium</taxon>
    </lineage>
</organism>
<keyword evidence="1" id="KW-1133">Transmembrane helix</keyword>
<dbReference type="RefSeq" id="WP_260861343.1">
    <property type="nucleotide sequence ID" value="NZ_OCTY01000045.1"/>
</dbReference>
<evidence type="ECO:0000313" key="2">
    <source>
        <dbReference type="EMBL" id="SOK27506.1"/>
    </source>
</evidence>
<reference evidence="2 3" key="1">
    <citation type="submission" date="2017-10" db="EMBL/GenBank/DDBJ databases">
        <authorList>
            <consortium name="Urmite Genomes"/>
        </authorList>
    </citation>
    <scope>NUCLEOTIDE SEQUENCE [LARGE SCALE GENOMIC DNA]</scope>
    <source>
        <strain evidence="2 3">FB-527</strain>
    </source>
</reference>
<dbReference type="AlphaFoldDB" id="A0A7Z7NCR4"/>
<dbReference type="Proteomes" id="UP000554965">
    <property type="component" value="Unassembled WGS sequence"/>
</dbReference>
<comment type="caution">
    <text evidence="2">The sequence shown here is derived from an EMBL/GenBank/DDBJ whole genome shotgun (WGS) entry which is preliminary data.</text>
</comment>
<keyword evidence="1" id="KW-0812">Transmembrane</keyword>
<accession>A0A7Z7NCR4</accession>
<dbReference type="EMBL" id="OCTY01000045">
    <property type="protein sequence ID" value="SOK27506.1"/>
    <property type="molecule type" value="Genomic_DNA"/>
</dbReference>
<evidence type="ECO:0000313" key="3">
    <source>
        <dbReference type="Proteomes" id="UP000554965"/>
    </source>
</evidence>
<protein>
    <submittedName>
        <fullName evidence="2">Uncharacterized protein</fullName>
    </submittedName>
</protein>
<keyword evidence="1" id="KW-0472">Membrane</keyword>
<gene>
    <name evidence="2" type="ORF">MSIMFB_05726</name>
</gene>
<keyword evidence="3" id="KW-1185">Reference proteome</keyword>
<evidence type="ECO:0000256" key="1">
    <source>
        <dbReference type="SAM" id="Phobius"/>
    </source>
</evidence>
<feature type="transmembrane region" description="Helical" evidence="1">
    <location>
        <begin position="12"/>
        <end position="31"/>
    </location>
</feature>